<proteinExistence type="predicted"/>
<protein>
    <submittedName>
        <fullName evidence="1">Uncharacterized protein</fullName>
    </submittedName>
</protein>
<name>A0AAV6JG50_9ERIC</name>
<dbReference type="AlphaFoldDB" id="A0AAV6JG50"/>
<dbReference type="Proteomes" id="UP000823749">
    <property type="component" value="Chromosome 7"/>
</dbReference>
<accession>A0AAV6JG50</accession>
<sequence>MEEQSSMTITILLGARVRATSPQSSLTGYRYHKEVFGKVCPILYVLKFIHLREKSGGKYDISVEDLKAE</sequence>
<organism evidence="1 2">
    <name type="scientific">Rhododendron griersonianum</name>
    <dbReference type="NCBI Taxonomy" id="479676"/>
    <lineage>
        <taxon>Eukaryota</taxon>
        <taxon>Viridiplantae</taxon>
        <taxon>Streptophyta</taxon>
        <taxon>Embryophyta</taxon>
        <taxon>Tracheophyta</taxon>
        <taxon>Spermatophyta</taxon>
        <taxon>Magnoliopsida</taxon>
        <taxon>eudicotyledons</taxon>
        <taxon>Gunneridae</taxon>
        <taxon>Pentapetalae</taxon>
        <taxon>asterids</taxon>
        <taxon>Ericales</taxon>
        <taxon>Ericaceae</taxon>
        <taxon>Ericoideae</taxon>
        <taxon>Rhodoreae</taxon>
        <taxon>Rhododendron</taxon>
    </lineage>
</organism>
<keyword evidence="2" id="KW-1185">Reference proteome</keyword>
<evidence type="ECO:0000313" key="1">
    <source>
        <dbReference type="EMBL" id="KAG5538559.1"/>
    </source>
</evidence>
<evidence type="ECO:0000313" key="2">
    <source>
        <dbReference type="Proteomes" id="UP000823749"/>
    </source>
</evidence>
<reference evidence="1" key="1">
    <citation type="submission" date="2020-08" db="EMBL/GenBank/DDBJ databases">
        <title>Plant Genome Project.</title>
        <authorList>
            <person name="Zhang R.-G."/>
        </authorList>
    </citation>
    <scope>NUCLEOTIDE SEQUENCE</scope>
    <source>
        <strain evidence="1">WSP0</strain>
        <tissue evidence="1">Leaf</tissue>
    </source>
</reference>
<dbReference type="EMBL" id="JACTNZ010000007">
    <property type="protein sequence ID" value="KAG5538559.1"/>
    <property type="molecule type" value="Genomic_DNA"/>
</dbReference>
<gene>
    <name evidence="1" type="ORF">RHGRI_019217</name>
</gene>
<comment type="caution">
    <text evidence="1">The sequence shown here is derived from an EMBL/GenBank/DDBJ whole genome shotgun (WGS) entry which is preliminary data.</text>
</comment>